<protein>
    <submittedName>
        <fullName evidence="2">Uncharacterized protein</fullName>
    </submittedName>
</protein>
<keyword evidence="3" id="KW-1185">Reference proteome</keyword>
<dbReference type="Proteomes" id="UP000523007">
    <property type="component" value="Unassembled WGS sequence"/>
</dbReference>
<feature type="transmembrane region" description="Helical" evidence="1">
    <location>
        <begin position="45"/>
        <end position="68"/>
    </location>
</feature>
<dbReference type="EMBL" id="JACHJT010000001">
    <property type="protein sequence ID" value="MBB4929706.1"/>
    <property type="molecule type" value="Genomic_DNA"/>
</dbReference>
<dbReference type="AlphaFoldDB" id="A0A7W7RCY3"/>
<keyword evidence="1" id="KW-0812">Transmembrane</keyword>
<gene>
    <name evidence="2" type="ORF">F4561_000526</name>
</gene>
<proteinExistence type="predicted"/>
<sequence length="86" mass="9253">MTDPGTPVQQARAKKKLGFILLAIIVPVDFLLALAAFLVPDIFPPQVAVMLLVLTALQVVAGVWLIMAGREGDAPSVRQPESRPHQ</sequence>
<feature type="transmembrane region" description="Helical" evidence="1">
    <location>
        <begin position="19"/>
        <end position="39"/>
    </location>
</feature>
<reference evidence="2 3" key="1">
    <citation type="submission" date="2020-08" db="EMBL/GenBank/DDBJ databases">
        <title>Sequencing the genomes of 1000 actinobacteria strains.</title>
        <authorList>
            <person name="Klenk H.-P."/>
        </authorList>
    </citation>
    <scope>NUCLEOTIDE SEQUENCE [LARGE SCALE GENOMIC DNA]</scope>
    <source>
        <strain evidence="2 3">DSM 102030</strain>
    </source>
</reference>
<evidence type="ECO:0000256" key="1">
    <source>
        <dbReference type="SAM" id="Phobius"/>
    </source>
</evidence>
<evidence type="ECO:0000313" key="3">
    <source>
        <dbReference type="Proteomes" id="UP000523007"/>
    </source>
</evidence>
<keyword evidence="1" id="KW-0472">Membrane</keyword>
<comment type="caution">
    <text evidence="2">The sequence shown here is derived from an EMBL/GenBank/DDBJ whole genome shotgun (WGS) entry which is preliminary data.</text>
</comment>
<dbReference type="RefSeq" id="WP_184574388.1">
    <property type="nucleotide sequence ID" value="NZ_JACHJT010000001.1"/>
</dbReference>
<organism evidence="2 3">
    <name type="scientific">Lipingzhangella halophila</name>
    <dbReference type="NCBI Taxonomy" id="1783352"/>
    <lineage>
        <taxon>Bacteria</taxon>
        <taxon>Bacillati</taxon>
        <taxon>Actinomycetota</taxon>
        <taxon>Actinomycetes</taxon>
        <taxon>Streptosporangiales</taxon>
        <taxon>Nocardiopsidaceae</taxon>
        <taxon>Lipingzhangella</taxon>
    </lineage>
</organism>
<accession>A0A7W7RCY3</accession>
<keyword evidence="1" id="KW-1133">Transmembrane helix</keyword>
<evidence type="ECO:0000313" key="2">
    <source>
        <dbReference type="EMBL" id="MBB4929706.1"/>
    </source>
</evidence>
<name>A0A7W7RCY3_9ACTN</name>